<dbReference type="EMBL" id="LN714484">
    <property type="protein sequence ID" value="CEL68510.1"/>
    <property type="molecule type" value="Genomic_DNA"/>
</dbReference>
<gene>
    <name evidence="2" type="ORF">BN1204_042640</name>
</gene>
<dbReference type="AlphaFoldDB" id="A0A0F7UIU7"/>
<feature type="compositionally biased region" description="Basic and acidic residues" evidence="1">
    <location>
        <begin position="783"/>
        <end position="794"/>
    </location>
</feature>
<feature type="region of interest" description="Disordered" evidence="1">
    <location>
        <begin position="71"/>
        <end position="101"/>
    </location>
</feature>
<evidence type="ECO:0000313" key="2">
    <source>
        <dbReference type="EMBL" id="CEL68510.1"/>
    </source>
</evidence>
<feature type="region of interest" description="Disordered" evidence="1">
    <location>
        <begin position="240"/>
        <end position="291"/>
    </location>
</feature>
<sequence length="841" mass="91599">MTGNASVVARSLRLPSFLPREQGREKRVWRHCSSYQTQGSSPGGKAFPGAASPPFSARGRREKLACIWSATRRQSRGSAARAATPNASSRETQKRRALHTNRPFQRQPVISIRLASRCSSFLSVASSWAFCPSSFSAFLSASPHSSLSSSLRTLPAPRLLTPSRPCSWPLPTGEAACSQRRAFSSASSSRFAPSSVNGEDTPDGCSRLASQEFPGGFLRQAGRRHRLLQRLILASPLASPHPLDEARRLPPFSVCARPSPRGGRTASSSVSSEKVHGARASPSSATFAAREEQRRQALKAFISRLDELFNLPHQQWLPSRSGLPLGAKRARRQARRASERAAAASLREQGSEEDSTERALPSGASAHIYRANAAAEKAAERASASRRSPRDDALSAQEALLAACRLAATRGDFQWCLQGLNLLVNFGRLRPDWEVSERLMALALHCRRLDQAEELLTAFPHFLASPPSPVLLFALMDEALAAGRPQDVRRIISTMREQWQVPIRPSFYVAAIRAMLLLPISPDQSLKEAHLIAEDAAALGVPLPPVAHQLLVERALSLVEERLLHRDSWEGGRSAATHTDETKDDKDEGDDKEGDNKDEGDKGSSMRVGSCYSTEELLTLAGQLHIRAFVDQARDAGRRGLPSSCSRFFSPPFSPRSPAVGPVAAELSRHCLWSLSPSAALLVQSAWLQWALERHAERKQATATSLTTGGERNGDSRRTDHAGESRSSSWLHMIRQACATSLEELGGSAANCGSVHRTLPPAFLAALIRSREMPPSGVLDGDGGGHERESELRRRRTLLRERREASEALHALQHSAFSGRLSPVAVLSAFRREAASEPRAS</sequence>
<feature type="region of interest" description="Disordered" evidence="1">
    <location>
        <begin position="775"/>
        <end position="794"/>
    </location>
</feature>
<feature type="region of interest" description="Disordered" evidence="1">
    <location>
        <begin position="698"/>
        <end position="727"/>
    </location>
</feature>
<feature type="region of interest" description="Disordered" evidence="1">
    <location>
        <begin position="569"/>
        <end position="608"/>
    </location>
</feature>
<feature type="compositionally biased region" description="Low complexity" evidence="1">
    <location>
        <begin position="71"/>
        <end position="83"/>
    </location>
</feature>
<proteinExistence type="predicted"/>
<evidence type="ECO:0000256" key="1">
    <source>
        <dbReference type="SAM" id="MobiDB-lite"/>
    </source>
</evidence>
<feature type="compositionally biased region" description="Basic and acidic residues" evidence="1">
    <location>
        <begin position="594"/>
        <end position="604"/>
    </location>
</feature>
<name>A0A0F7UIU7_NEOCL</name>
<protein>
    <submittedName>
        <fullName evidence="2">Uncharacterized protein</fullName>
    </submittedName>
</protein>
<reference evidence="2" key="1">
    <citation type="journal article" date="2015" name="PLoS ONE">
        <title>Comprehensive Evaluation of Toxoplasma gondii VEG and Neospora caninum LIV Genomes with Tachyzoite Stage Transcriptome and Proteome Defines Novel Transcript Features.</title>
        <authorList>
            <person name="Ramaprasad A."/>
            <person name="Mourier T."/>
            <person name="Naeem R."/>
            <person name="Malas T.B."/>
            <person name="Moussa E."/>
            <person name="Panigrahi A."/>
            <person name="Vermont S.J."/>
            <person name="Otto T.D."/>
            <person name="Wastling J."/>
            <person name="Pain A."/>
        </authorList>
    </citation>
    <scope>NUCLEOTIDE SEQUENCE</scope>
    <source>
        <strain evidence="2">Liverpool</strain>
    </source>
</reference>
<feature type="compositionally biased region" description="Low complexity" evidence="1">
    <location>
        <begin position="39"/>
        <end position="57"/>
    </location>
</feature>
<accession>A0A0F7UIU7</accession>
<feature type="region of interest" description="Disordered" evidence="1">
    <location>
        <begin position="320"/>
        <end position="363"/>
    </location>
</feature>
<organism evidence="2">
    <name type="scientific">Neospora caninum (strain Liverpool)</name>
    <dbReference type="NCBI Taxonomy" id="572307"/>
    <lineage>
        <taxon>Eukaryota</taxon>
        <taxon>Sar</taxon>
        <taxon>Alveolata</taxon>
        <taxon>Apicomplexa</taxon>
        <taxon>Conoidasida</taxon>
        <taxon>Coccidia</taxon>
        <taxon>Eucoccidiorida</taxon>
        <taxon>Eimeriorina</taxon>
        <taxon>Sarcocystidae</taxon>
        <taxon>Neospora</taxon>
    </lineage>
</organism>
<feature type="compositionally biased region" description="Polar residues" evidence="1">
    <location>
        <begin position="701"/>
        <end position="710"/>
    </location>
</feature>
<feature type="region of interest" description="Disordered" evidence="1">
    <location>
        <begin position="33"/>
        <end position="58"/>
    </location>
</feature>
<feature type="compositionally biased region" description="Basic and acidic residues" evidence="1">
    <location>
        <begin position="712"/>
        <end position="724"/>
    </location>
</feature>